<dbReference type="GO" id="GO:0008879">
    <property type="term" value="F:glucose-1-phosphate thymidylyltransferase activity"/>
    <property type="evidence" value="ECO:0007669"/>
    <property type="project" value="UniProtKB-EC"/>
</dbReference>
<sequence length="258" mass="28594">MKGVILAGGTGSRLYPLTKVTNKHLLPVYDKPMIYYPMETLVNAGIKDIMIVSGRGHAGHFLELLGSGVDYGVHFTYEIQEKAGGIAQALSLAEDFVDGDSVTVILGDNIFQDNIKEDVRNFKNGAKIFLKEVPDAHRFGVAELNGDKVIGIEEKPKEPKSNFAVTGLYIYDSEVFSAIKTLKPSGRGELEITDVNNYYINKGMMEYGVLEGFWSDAGTFASLLRAGMLVKQSIEKELIKHHTRNYKTVSDYISIMEE</sequence>
<dbReference type="CDD" id="cd02538">
    <property type="entry name" value="G1P_TT_short"/>
    <property type="match status" value="1"/>
</dbReference>
<evidence type="ECO:0000313" key="11">
    <source>
        <dbReference type="Proteomes" id="UP000033063"/>
    </source>
</evidence>
<dbReference type="InterPro" id="IPR029044">
    <property type="entry name" value="Nucleotide-diphossugar_trans"/>
</dbReference>
<dbReference type="PATRIC" id="fig|1434114.4.peg.155"/>
<reference evidence="10 11" key="1">
    <citation type="submission" date="2014-07" db="EMBL/GenBank/DDBJ databases">
        <title>Methanogenic archaea and the global carbon cycle.</title>
        <authorList>
            <person name="Henriksen J.R."/>
            <person name="Luke J."/>
            <person name="Reinhart S."/>
            <person name="Benedict M.N."/>
            <person name="Youngblut N.D."/>
            <person name="Metcalf M.E."/>
            <person name="Whitaker R.J."/>
            <person name="Metcalf W.W."/>
        </authorList>
    </citation>
    <scope>NUCLEOTIDE SEQUENCE [LARGE SCALE GENOMIC DNA]</scope>
    <source>
        <strain evidence="10 11">LYC</strain>
    </source>
</reference>
<evidence type="ECO:0000256" key="1">
    <source>
        <dbReference type="ARBA" id="ARBA00001946"/>
    </source>
</evidence>
<protein>
    <recommendedName>
        <fullName evidence="3">glucose-1-phosphate thymidylyltransferase</fullName>
        <ecNumber evidence="3">2.7.7.24</ecNumber>
    </recommendedName>
</protein>
<keyword evidence="5 10" id="KW-0548">Nucleotidyltransferase</keyword>
<dbReference type="InterPro" id="IPR005835">
    <property type="entry name" value="NTP_transferase_dom"/>
</dbReference>
<evidence type="ECO:0000256" key="6">
    <source>
        <dbReference type="ARBA" id="ARBA00022723"/>
    </source>
</evidence>
<name>A0A0E3RK50_METMZ</name>
<dbReference type="EC" id="2.7.7.24" evidence="3"/>
<evidence type="ECO:0000256" key="5">
    <source>
        <dbReference type="ARBA" id="ARBA00022695"/>
    </source>
</evidence>
<dbReference type="HOGENOM" id="CLU_029499_9_0_2"/>
<accession>A0A0E3RK50</accession>
<dbReference type="GeneID" id="24876270"/>
<evidence type="ECO:0000256" key="3">
    <source>
        <dbReference type="ARBA" id="ARBA00012461"/>
    </source>
</evidence>
<comment type="cofactor">
    <cofactor evidence="1">
        <name>Mg(2+)</name>
        <dbReference type="ChEBI" id="CHEBI:18420"/>
    </cofactor>
</comment>
<comment type="catalytic activity">
    <reaction evidence="8">
        <text>dTTP + alpha-D-glucose 1-phosphate + H(+) = dTDP-alpha-D-glucose + diphosphate</text>
        <dbReference type="Rhea" id="RHEA:15225"/>
        <dbReference type="ChEBI" id="CHEBI:15378"/>
        <dbReference type="ChEBI" id="CHEBI:33019"/>
        <dbReference type="ChEBI" id="CHEBI:37568"/>
        <dbReference type="ChEBI" id="CHEBI:57477"/>
        <dbReference type="ChEBI" id="CHEBI:58601"/>
        <dbReference type="EC" id="2.7.7.24"/>
    </reaction>
</comment>
<dbReference type="Gene3D" id="3.90.550.10">
    <property type="entry name" value="Spore Coat Polysaccharide Biosynthesis Protein SpsA, Chain A"/>
    <property type="match status" value="1"/>
</dbReference>
<dbReference type="Proteomes" id="UP000033063">
    <property type="component" value="Chromosome"/>
</dbReference>
<gene>
    <name evidence="10" type="ORF">MSMAL_0134</name>
</gene>
<organism evidence="10 11">
    <name type="scientific">Methanosarcina mazei LYC</name>
    <dbReference type="NCBI Taxonomy" id="1434114"/>
    <lineage>
        <taxon>Archaea</taxon>
        <taxon>Methanobacteriati</taxon>
        <taxon>Methanobacteriota</taxon>
        <taxon>Stenosarchaea group</taxon>
        <taxon>Methanomicrobia</taxon>
        <taxon>Methanosarcinales</taxon>
        <taxon>Methanosarcinaceae</taxon>
        <taxon>Methanosarcina</taxon>
    </lineage>
</organism>
<evidence type="ECO:0000256" key="2">
    <source>
        <dbReference type="ARBA" id="ARBA00010480"/>
    </source>
</evidence>
<evidence type="ECO:0000259" key="9">
    <source>
        <dbReference type="Pfam" id="PF00483"/>
    </source>
</evidence>
<dbReference type="SUPFAM" id="SSF53448">
    <property type="entry name" value="Nucleotide-diphospho-sugar transferases"/>
    <property type="match status" value="1"/>
</dbReference>
<keyword evidence="6" id="KW-0479">Metal-binding</keyword>
<evidence type="ECO:0000256" key="8">
    <source>
        <dbReference type="ARBA" id="ARBA00049336"/>
    </source>
</evidence>
<evidence type="ECO:0000256" key="7">
    <source>
        <dbReference type="ARBA" id="ARBA00022842"/>
    </source>
</evidence>
<dbReference type="Pfam" id="PF00483">
    <property type="entry name" value="NTP_transferase"/>
    <property type="match status" value="1"/>
</dbReference>
<dbReference type="PANTHER" id="PTHR43532:SF1">
    <property type="entry name" value="GLUCOSE-1-PHOSPHATE THYMIDYLYLTRANSFERASE 1"/>
    <property type="match status" value="1"/>
</dbReference>
<feature type="domain" description="Nucleotidyl transferase" evidence="9">
    <location>
        <begin position="2"/>
        <end position="231"/>
    </location>
</feature>
<dbReference type="AlphaFoldDB" id="A0A0E3RK50"/>
<dbReference type="GO" id="GO:0046872">
    <property type="term" value="F:metal ion binding"/>
    <property type="evidence" value="ECO:0007669"/>
    <property type="project" value="UniProtKB-KW"/>
</dbReference>
<comment type="similarity">
    <text evidence="2">Belongs to the glucose-1-phosphate thymidylyltransferase family.</text>
</comment>
<keyword evidence="7" id="KW-0460">Magnesium</keyword>
<evidence type="ECO:0000256" key="4">
    <source>
        <dbReference type="ARBA" id="ARBA00022679"/>
    </source>
</evidence>
<evidence type="ECO:0000313" key="10">
    <source>
        <dbReference type="EMBL" id="AKB66677.1"/>
    </source>
</evidence>
<keyword evidence="4 10" id="KW-0808">Transferase</keyword>
<proteinExistence type="inferred from homology"/>
<dbReference type="EMBL" id="CP009513">
    <property type="protein sequence ID" value="AKB66677.1"/>
    <property type="molecule type" value="Genomic_DNA"/>
</dbReference>
<dbReference type="RefSeq" id="WP_230670636.1">
    <property type="nucleotide sequence ID" value="NZ_CP009513.1"/>
</dbReference>
<dbReference type="PANTHER" id="PTHR43532">
    <property type="entry name" value="GLUCOSE-1-PHOSPHATE THYMIDYLYLTRANSFERASE"/>
    <property type="match status" value="1"/>
</dbReference>
<dbReference type="InterPro" id="IPR005907">
    <property type="entry name" value="G1P_thy_trans_s"/>
</dbReference>